<evidence type="ECO:0000313" key="2">
    <source>
        <dbReference type="Proteomes" id="UP000015106"/>
    </source>
</evidence>
<proteinExistence type="predicted"/>
<protein>
    <submittedName>
        <fullName evidence="1">Uncharacterized protein</fullName>
    </submittedName>
</protein>
<dbReference type="AlphaFoldDB" id="A0A8R7ULU2"/>
<keyword evidence="2" id="KW-1185">Reference proteome</keyword>
<evidence type="ECO:0000313" key="1">
    <source>
        <dbReference type="EnsemblPlants" id="TuG1812G0500004950.01.T01.cds249803"/>
    </source>
</evidence>
<name>A0A8R7ULU2_TRIUA</name>
<reference evidence="1" key="3">
    <citation type="submission" date="2022-06" db="UniProtKB">
        <authorList>
            <consortium name="EnsemblPlants"/>
        </authorList>
    </citation>
    <scope>IDENTIFICATION</scope>
</reference>
<dbReference type="Gramene" id="TuG1812G0500004950.01.T01">
    <property type="protein sequence ID" value="TuG1812G0500004950.01.T01.cds249803"/>
    <property type="gene ID" value="TuG1812G0500004950.01"/>
</dbReference>
<accession>A0A8R7ULU2</accession>
<organism evidence="1 2">
    <name type="scientific">Triticum urartu</name>
    <name type="common">Red wild einkorn</name>
    <name type="synonym">Crithodium urartu</name>
    <dbReference type="NCBI Taxonomy" id="4572"/>
    <lineage>
        <taxon>Eukaryota</taxon>
        <taxon>Viridiplantae</taxon>
        <taxon>Streptophyta</taxon>
        <taxon>Embryophyta</taxon>
        <taxon>Tracheophyta</taxon>
        <taxon>Spermatophyta</taxon>
        <taxon>Magnoliopsida</taxon>
        <taxon>Liliopsida</taxon>
        <taxon>Poales</taxon>
        <taxon>Poaceae</taxon>
        <taxon>BOP clade</taxon>
        <taxon>Pooideae</taxon>
        <taxon>Triticodae</taxon>
        <taxon>Triticeae</taxon>
        <taxon>Triticinae</taxon>
        <taxon>Triticum</taxon>
    </lineage>
</organism>
<reference evidence="1" key="2">
    <citation type="submission" date="2018-03" db="EMBL/GenBank/DDBJ databases">
        <title>The Triticum urartu genome reveals the dynamic nature of wheat genome evolution.</title>
        <authorList>
            <person name="Ling H."/>
            <person name="Ma B."/>
            <person name="Shi X."/>
            <person name="Liu H."/>
            <person name="Dong L."/>
            <person name="Sun H."/>
            <person name="Cao Y."/>
            <person name="Gao Q."/>
            <person name="Zheng S."/>
            <person name="Li Y."/>
            <person name="Yu Y."/>
            <person name="Du H."/>
            <person name="Qi M."/>
            <person name="Li Y."/>
            <person name="Yu H."/>
            <person name="Cui Y."/>
            <person name="Wang N."/>
            <person name="Chen C."/>
            <person name="Wu H."/>
            <person name="Zhao Y."/>
            <person name="Zhang J."/>
            <person name="Li Y."/>
            <person name="Zhou W."/>
            <person name="Zhang B."/>
            <person name="Hu W."/>
            <person name="Eijk M."/>
            <person name="Tang J."/>
            <person name="Witsenboer H."/>
            <person name="Zhao S."/>
            <person name="Li Z."/>
            <person name="Zhang A."/>
            <person name="Wang D."/>
            <person name="Liang C."/>
        </authorList>
    </citation>
    <scope>NUCLEOTIDE SEQUENCE [LARGE SCALE GENOMIC DNA]</scope>
    <source>
        <strain evidence="1">cv. G1812</strain>
    </source>
</reference>
<dbReference type="EnsemblPlants" id="TuG1812G0500004950.01.T01">
    <property type="protein sequence ID" value="TuG1812G0500004950.01.T01.cds249803"/>
    <property type="gene ID" value="TuG1812G0500004950.01"/>
</dbReference>
<sequence>MNDTHTRAYSRKKVFQSSYMSNMKMDRWKTAAAISENASDRCVPQTQYESWLGPSALHVRIWCEVCLIFGSGRGSSSFSKKNMSNINTLLSQFSLLYRCILWT</sequence>
<reference evidence="2" key="1">
    <citation type="journal article" date="2013" name="Nature">
        <title>Draft genome of the wheat A-genome progenitor Triticum urartu.</title>
        <authorList>
            <person name="Ling H.Q."/>
            <person name="Zhao S."/>
            <person name="Liu D."/>
            <person name="Wang J."/>
            <person name="Sun H."/>
            <person name="Zhang C."/>
            <person name="Fan H."/>
            <person name="Li D."/>
            <person name="Dong L."/>
            <person name="Tao Y."/>
            <person name="Gao C."/>
            <person name="Wu H."/>
            <person name="Li Y."/>
            <person name="Cui Y."/>
            <person name="Guo X."/>
            <person name="Zheng S."/>
            <person name="Wang B."/>
            <person name="Yu K."/>
            <person name="Liang Q."/>
            <person name="Yang W."/>
            <person name="Lou X."/>
            <person name="Chen J."/>
            <person name="Feng M."/>
            <person name="Jian J."/>
            <person name="Zhang X."/>
            <person name="Luo G."/>
            <person name="Jiang Y."/>
            <person name="Liu J."/>
            <person name="Wang Z."/>
            <person name="Sha Y."/>
            <person name="Zhang B."/>
            <person name="Wu H."/>
            <person name="Tang D."/>
            <person name="Shen Q."/>
            <person name="Xue P."/>
            <person name="Zou S."/>
            <person name="Wang X."/>
            <person name="Liu X."/>
            <person name="Wang F."/>
            <person name="Yang Y."/>
            <person name="An X."/>
            <person name="Dong Z."/>
            <person name="Zhang K."/>
            <person name="Zhang X."/>
            <person name="Luo M.C."/>
            <person name="Dvorak J."/>
            <person name="Tong Y."/>
            <person name="Wang J."/>
            <person name="Yang H."/>
            <person name="Li Z."/>
            <person name="Wang D."/>
            <person name="Zhang A."/>
            <person name="Wang J."/>
        </authorList>
    </citation>
    <scope>NUCLEOTIDE SEQUENCE</scope>
    <source>
        <strain evidence="2">cv. G1812</strain>
    </source>
</reference>
<dbReference type="Proteomes" id="UP000015106">
    <property type="component" value="Chromosome 5"/>
</dbReference>